<evidence type="ECO:0000313" key="3">
    <source>
        <dbReference type="Proteomes" id="UP000275480"/>
    </source>
</evidence>
<dbReference type="GO" id="GO:0016042">
    <property type="term" value="P:lipid catabolic process"/>
    <property type="evidence" value="ECO:0007669"/>
    <property type="project" value="InterPro"/>
</dbReference>
<dbReference type="Proteomes" id="UP000275480">
    <property type="component" value="Unassembled WGS sequence"/>
</dbReference>
<reference evidence="2 3" key="1">
    <citation type="submission" date="2018-07" db="EMBL/GenBank/DDBJ databases">
        <title>Identification of spontaneous genetic mutation associated with occurrence of a yellow conidial color mutant of Aspergillus flavus.</title>
        <authorList>
            <person name="Chang P.-K."/>
            <person name="Mack B.M."/>
            <person name="Scharfenstein L."/>
            <person name="Gilbert M.K."/>
        </authorList>
    </citation>
    <scope>NUCLEOTIDE SEQUENCE [LARGE SCALE GENOMIC DNA]</scope>
    <source>
        <strain evidence="2 3">CA14</strain>
    </source>
</reference>
<organism evidence="2 3">
    <name type="scientific">Aspergillus flavus</name>
    <dbReference type="NCBI Taxonomy" id="5059"/>
    <lineage>
        <taxon>Eukaryota</taxon>
        <taxon>Fungi</taxon>
        <taxon>Dikarya</taxon>
        <taxon>Ascomycota</taxon>
        <taxon>Pezizomycotina</taxon>
        <taxon>Eurotiomycetes</taxon>
        <taxon>Eurotiomycetidae</taxon>
        <taxon>Eurotiales</taxon>
        <taxon>Aspergillaceae</taxon>
        <taxon>Aspergillus</taxon>
        <taxon>Aspergillus subgen. Circumdati</taxon>
    </lineage>
</organism>
<comment type="caution">
    <text evidence="2">The sequence shown here is derived from an EMBL/GenBank/DDBJ whole genome shotgun (WGS) entry which is preliminary data.</text>
</comment>
<sequence length="455" mass="48862">MLSLPACFLVVTAATVYANTLDQASNYPVSPELAAEYDCGQRCQESINATNASDREDFDMPFDFDFYATGNNFSTSSPGDVLKLVPVDPGLTNGPAGITAYKMQYTSIDLDNSTVPATAFVAFPYVQQPDAYKLVAFAHGTSGVFRGCAPSTSSNFYDYDTWIPLLFAGYAVVGTDYAGLGNNYTSHKYIATKANANDLYWSAVAAKRAFPQALSEEWVSIGHSQGGGASWKLSEQELVQTEKSGYLGGVAVAPNTHIYDAVIEGLSMTAGASGDDLHDYGSTSYIPSLYFALRAVYPNYAAPFLSELAQRRIALGERAQLCAAALPSVLGDLESSQIILNTSLSGLSTIKAFQDVNAPAQGARTVHPLLVIAGANDTTVYPTITQRAYESSCKAGNALHLSIYPELEHSAVIGASAPEWLEFIARLFKGRRLYNCSFQTRGVFDAPIARKPQES</sequence>
<dbReference type="GO" id="GO:0004806">
    <property type="term" value="F:triacylglycerol lipase activity"/>
    <property type="evidence" value="ECO:0007669"/>
    <property type="project" value="InterPro"/>
</dbReference>
<feature type="signal peptide" evidence="1">
    <location>
        <begin position="1"/>
        <end position="18"/>
    </location>
</feature>
<dbReference type="InterPro" id="IPR029058">
    <property type="entry name" value="AB_hydrolase_fold"/>
</dbReference>
<evidence type="ECO:0000313" key="2">
    <source>
        <dbReference type="EMBL" id="RMZ37906.1"/>
    </source>
</evidence>
<proteinExistence type="predicted"/>
<evidence type="ECO:0008006" key="4">
    <source>
        <dbReference type="Google" id="ProtNLM"/>
    </source>
</evidence>
<dbReference type="EMBL" id="QQZZ01000174">
    <property type="protein sequence ID" value="RMZ37906.1"/>
    <property type="molecule type" value="Genomic_DNA"/>
</dbReference>
<accession>A0AB74BYJ9</accession>
<gene>
    <name evidence="2" type="ORF">CA14_004538</name>
</gene>
<dbReference type="PANTHER" id="PTHR34853">
    <property type="match status" value="1"/>
</dbReference>
<protein>
    <recommendedName>
        <fullName evidence="4">Alpha/Beta hydrolase protein</fullName>
    </recommendedName>
</protein>
<dbReference type="AlphaFoldDB" id="A0AB74BYJ9"/>
<dbReference type="PANTHER" id="PTHR34853:SF1">
    <property type="entry name" value="LIPASE 5"/>
    <property type="match status" value="1"/>
</dbReference>
<feature type="chain" id="PRO_5044504403" description="Alpha/Beta hydrolase protein" evidence="1">
    <location>
        <begin position="19"/>
        <end position="455"/>
    </location>
</feature>
<dbReference type="InterPro" id="IPR005152">
    <property type="entry name" value="Lipase_secreted"/>
</dbReference>
<name>A0AB74BYJ9_ASPFL</name>
<evidence type="ECO:0000256" key="1">
    <source>
        <dbReference type="SAM" id="SignalP"/>
    </source>
</evidence>
<dbReference type="Gene3D" id="3.40.50.1820">
    <property type="entry name" value="alpha/beta hydrolase"/>
    <property type="match status" value="2"/>
</dbReference>
<keyword evidence="1" id="KW-0732">Signal</keyword>
<dbReference type="SUPFAM" id="SSF53474">
    <property type="entry name" value="alpha/beta-Hydrolases"/>
    <property type="match status" value="1"/>
</dbReference>